<evidence type="ECO:0000259" key="1">
    <source>
        <dbReference type="PROSITE" id="PS50126"/>
    </source>
</evidence>
<accession>A0A4Z0P7Q7</accession>
<dbReference type="AlphaFoldDB" id="A0A4Z0P7Q7"/>
<dbReference type="Gene3D" id="2.40.50.140">
    <property type="entry name" value="Nucleic acid-binding proteins"/>
    <property type="match status" value="1"/>
</dbReference>
<dbReference type="OrthoDB" id="885833at2"/>
<dbReference type="RefSeq" id="WP_135433541.1">
    <property type="nucleotide sequence ID" value="NZ_SRLA01000002.1"/>
</dbReference>
<dbReference type="EMBL" id="SRLA01000002">
    <property type="protein sequence ID" value="TGE07965.1"/>
    <property type="molecule type" value="Genomic_DNA"/>
</dbReference>
<sequence>MTSQLAREQLAQAYPPGTPVKGKILTTLYFGVFVQLDGFPSDVSALLEIIHVPNLDYQQYPNGFPIEARIEARVMGWTKNFGQVYLTQYDRHSDNPLYQDQPIG</sequence>
<protein>
    <recommendedName>
        <fullName evidence="1">S1 motif domain-containing protein</fullName>
    </recommendedName>
</protein>
<feature type="domain" description="S1 motif" evidence="1">
    <location>
        <begin position="17"/>
        <end position="89"/>
    </location>
</feature>
<dbReference type="PROSITE" id="PS50126">
    <property type="entry name" value="S1"/>
    <property type="match status" value="1"/>
</dbReference>
<gene>
    <name evidence="2" type="ORF">EU556_09470</name>
</gene>
<dbReference type="GO" id="GO:0003676">
    <property type="term" value="F:nucleic acid binding"/>
    <property type="evidence" value="ECO:0007669"/>
    <property type="project" value="InterPro"/>
</dbReference>
<evidence type="ECO:0000313" key="3">
    <source>
        <dbReference type="Proteomes" id="UP000298337"/>
    </source>
</evidence>
<evidence type="ECO:0000313" key="2">
    <source>
        <dbReference type="EMBL" id="TGE07965.1"/>
    </source>
</evidence>
<reference evidence="2 3" key="1">
    <citation type="submission" date="2019-04" db="EMBL/GenBank/DDBJ databases">
        <authorList>
            <person name="Feng G."/>
            <person name="Zhang J."/>
            <person name="Zhu H."/>
        </authorList>
    </citation>
    <scope>NUCLEOTIDE SEQUENCE [LARGE SCALE GENOMIC DNA]</scope>
    <source>
        <strain evidence="2 3">92R-1</strain>
    </source>
</reference>
<organism evidence="2 3">
    <name type="scientific">Hymenobacter fodinae</name>
    <dbReference type="NCBI Taxonomy" id="2510796"/>
    <lineage>
        <taxon>Bacteria</taxon>
        <taxon>Pseudomonadati</taxon>
        <taxon>Bacteroidota</taxon>
        <taxon>Cytophagia</taxon>
        <taxon>Cytophagales</taxon>
        <taxon>Hymenobacteraceae</taxon>
        <taxon>Hymenobacter</taxon>
    </lineage>
</organism>
<comment type="caution">
    <text evidence="2">The sequence shown here is derived from an EMBL/GenBank/DDBJ whole genome shotgun (WGS) entry which is preliminary data.</text>
</comment>
<proteinExistence type="predicted"/>
<dbReference type="SUPFAM" id="SSF50249">
    <property type="entry name" value="Nucleic acid-binding proteins"/>
    <property type="match status" value="1"/>
</dbReference>
<name>A0A4Z0P7Q7_9BACT</name>
<keyword evidence="3" id="KW-1185">Reference proteome</keyword>
<dbReference type="InterPro" id="IPR012340">
    <property type="entry name" value="NA-bd_OB-fold"/>
</dbReference>
<dbReference type="InterPro" id="IPR003029">
    <property type="entry name" value="S1_domain"/>
</dbReference>
<dbReference type="Proteomes" id="UP000298337">
    <property type="component" value="Unassembled WGS sequence"/>
</dbReference>